<name>A0A0H2S5C0_9AGAM</name>
<dbReference type="SUPFAM" id="SSF52047">
    <property type="entry name" value="RNI-like"/>
    <property type="match status" value="1"/>
</dbReference>
<sequence length="529" mass="59276">MPKDSNTLRIGIPALDSLLVGLKCLREESGQCLDAASFWLNCLGISAEDSVHDVQKGFAHLKEARKALDMLAESIDLSVRRLSQLTETAMLSSGIANLPDELLARIFEIYAENHQISMGTEYHKPSSMVLASVCQRFRNITLHVPALWEIVSHDYCSEHVLMRKERCPNPRVYVHYIDELEEVELVSEYIEELHPNDKWKELDICYSGLKGGQLVLEGISENVQSPFEALKSLSIFNLGNEIGTEEEILPPTQLTEVSHQILDTWSFPVLTSLTLTNVIPRRLLSPNLKSMSLNFQTIGDDQISYNWDFASLKDLLGSLATLSSLYISFFAADVLTPDFGSRRVVLPNLSALSIDVHGQTNPQVLSTLMNAIDMPILAKFEIGMSGSAEDQPEPDAWLRALFDTSIQGARTFPTVQEFHIRSEIEGPKLPYTAMFGALPSIQKLSMSLPGFSGPKLKQLVFRKKSLQNLRKLHIRDCNSLLSHSIIPLLQDLKERGDLGDFELLEVETGSKEDKDVCEILLGERLLWKQ</sequence>
<organism evidence="1 2">
    <name type="scientific">Schizopora paradoxa</name>
    <dbReference type="NCBI Taxonomy" id="27342"/>
    <lineage>
        <taxon>Eukaryota</taxon>
        <taxon>Fungi</taxon>
        <taxon>Dikarya</taxon>
        <taxon>Basidiomycota</taxon>
        <taxon>Agaricomycotina</taxon>
        <taxon>Agaricomycetes</taxon>
        <taxon>Hymenochaetales</taxon>
        <taxon>Schizoporaceae</taxon>
        <taxon>Schizopora</taxon>
    </lineage>
</organism>
<dbReference type="Proteomes" id="UP000053477">
    <property type="component" value="Unassembled WGS sequence"/>
</dbReference>
<proteinExistence type="predicted"/>
<dbReference type="Gene3D" id="3.80.10.10">
    <property type="entry name" value="Ribonuclease Inhibitor"/>
    <property type="match status" value="1"/>
</dbReference>
<keyword evidence="2" id="KW-1185">Reference proteome</keyword>
<dbReference type="AlphaFoldDB" id="A0A0H2S5C0"/>
<dbReference type="InterPro" id="IPR032675">
    <property type="entry name" value="LRR_dom_sf"/>
</dbReference>
<dbReference type="InParanoid" id="A0A0H2S5C0"/>
<accession>A0A0H2S5C0</accession>
<dbReference type="STRING" id="27342.A0A0H2S5C0"/>
<protein>
    <submittedName>
        <fullName evidence="1">Uncharacterized protein</fullName>
    </submittedName>
</protein>
<dbReference type="EMBL" id="KQ085910">
    <property type="protein sequence ID" value="KLO16888.1"/>
    <property type="molecule type" value="Genomic_DNA"/>
</dbReference>
<evidence type="ECO:0000313" key="1">
    <source>
        <dbReference type="EMBL" id="KLO16888.1"/>
    </source>
</evidence>
<dbReference type="OrthoDB" id="2269034at2759"/>
<gene>
    <name evidence="1" type="ORF">SCHPADRAFT_188805</name>
</gene>
<reference evidence="1 2" key="1">
    <citation type="submission" date="2015-04" db="EMBL/GenBank/DDBJ databases">
        <title>Complete genome sequence of Schizopora paradoxa KUC8140, a cosmopolitan wood degrader in East Asia.</title>
        <authorList>
            <consortium name="DOE Joint Genome Institute"/>
            <person name="Min B."/>
            <person name="Park H."/>
            <person name="Jang Y."/>
            <person name="Kim J.-J."/>
            <person name="Kim K.H."/>
            <person name="Pangilinan J."/>
            <person name="Lipzen A."/>
            <person name="Riley R."/>
            <person name="Grigoriev I.V."/>
            <person name="Spatafora J.W."/>
            <person name="Choi I.-G."/>
        </authorList>
    </citation>
    <scope>NUCLEOTIDE SEQUENCE [LARGE SCALE GENOMIC DNA]</scope>
    <source>
        <strain evidence="1 2">KUC8140</strain>
    </source>
</reference>
<evidence type="ECO:0000313" key="2">
    <source>
        <dbReference type="Proteomes" id="UP000053477"/>
    </source>
</evidence>